<dbReference type="PANTHER" id="PTHR30294">
    <property type="entry name" value="MEMBRANE COMPONENT OF ABC TRANSPORTER YHHJ-RELATED"/>
    <property type="match status" value="1"/>
</dbReference>
<evidence type="ECO:0000256" key="5">
    <source>
        <dbReference type="ARBA" id="ARBA00023136"/>
    </source>
</evidence>
<dbReference type="Proteomes" id="UP000886887">
    <property type="component" value="Unassembled WGS sequence"/>
</dbReference>
<evidence type="ECO:0000256" key="6">
    <source>
        <dbReference type="SAM" id="Phobius"/>
    </source>
</evidence>
<evidence type="ECO:0000256" key="2">
    <source>
        <dbReference type="ARBA" id="ARBA00022475"/>
    </source>
</evidence>
<keyword evidence="4 6" id="KW-1133">Transmembrane helix</keyword>
<protein>
    <submittedName>
        <fullName evidence="7">ABC transporter permease subunit</fullName>
    </submittedName>
</protein>
<dbReference type="AlphaFoldDB" id="A0A9D0ZA73"/>
<dbReference type="EMBL" id="DVFJ01000028">
    <property type="protein sequence ID" value="HIQ72047.1"/>
    <property type="molecule type" value="Genomic_DNA"/>
</dbReference>
<feature type="transmembrane region" description="Helical" evidence="6">
    <location>
        <begin position="208"/>
        <end position="228"/>
    </location>
</feature>
<dbReference type="GO" id="GO:0140359">
    <property type="term" value="F:ABC-type transporter activity"/>
    <property type="evidence" value="ECO:0007669"/>
    <property type="project" value="InterPro"/>
</dbReference>
<proteinExistence type="predicted"/>
<feature type="transmembrane region" description="Helical" evidence="6">
    <location>
        <begin position="12"/>
        <end position="35"/>
    </location>
</feature>
<gene>
    <name evidence="7" type="ORF">IAB73_07565</name>
</gene>
<evidence type="ECO:0000256" key="1">
    <source>
        <dbReference type="ARBA" id="ARBA00004651"/>
    </source>
</evidence>
<dbReference type="PANTHER" id="PTHR30294:SF29">
    <property type="entry name" value="MULTIDRUG ABC TRANSPORTER PERMEASE YBHS-RELATED"/>
    <property type="match status" value="1"/>
</dbReference>
<reference evidence="7" key="2">
    <citation type="journal article" date="2021" name="PeerJ">
        <title>Extensive microbial diversity within the chicken gut microbiome revealed by metagenomics and culture.</title>
        <authorList>
            <person name="Gilroy R."/>
            <person name="Ravi A."/>
            <person name="Getino M."/>
            <person name="Pursley I."/>
            <person name="Horton D.L."/>
            <person name="Alikhan N.F."/>
            <person name="Baker D."/>
            <person name="Gharbi K."/>
            <person name="Hall N."/>
            <person name="Watson M."/>
            <person name="Adriaenssens E.M."/>
            <person name="Foster-Nyarko E."/>
            <person name="Jarju S."/>
            <person name="Secka A."/>
            <person name="Antonio M."/>
            <person name="Oren A."/>
            <person name="Chaudhuri R.R."/>
            <person name="La Ragione R."/>
            <person name="Hildebrand F."/>
            <person name="Pallen M.J."/>
        </authorList>
    </citation>
    <scope>NUCLEOTIDE SEQUENCE</scope>
    <source>
        <strain evidence="7">ChiSxjej2B14-6234</strain>
    </source>
</reference>
<sequence>MGAIYKRELKAYFTGMIGYAFIAAVLLFIGIYTTAYNLKYMYPMFEYVIDSSTILYVIVVPILTMRVLAEERRQKTDQLIYSLPLRLTDVVLGKYLAMATLLAIPMAVVSLYPLMLSRYGTMSLGTAYSAIAGFFLLGCCLIAIGLFMSSVTDSQLVAAVASFAALILCFLMSGITQLLTTTAVASLVALTVVSLAVGLAVRLMTGSLSTALLAGLLCEVPLVGVYMVRPAVLEGAFAQILSALAAFDQLSNFLNGVFDLTAVVYFVSVTVLFLFFSVQSVEKRRWS</sequence>
<evidence type="ECO:0000313" key="7">
    <source>
        <dbReference type="EMBL" id="HIQ72047.1"/>
    </source>
</evidence>
<keyword evidence="5 6" id="KW-0472">Membrane</keyword>
<name>A0A9D0ZA73_9FIRM</name>
<keyword evidence="2" id="KW-1003">Cell membrane</keyword>
<dbReference type="GO" id="GO:0005886">
    <property type="term" value="C:plasma membrane"/>
    <property type="evidence" value="ECO:0007669"/>
    <property type="project" value="UniProtKB-SubCell"/>
</dbReference>
<feature type="transmembrane region" description="Helical" evidence="6">
    <location>
        <begin position="181"/>
        <end position="201"/>
    </location>
</feature>
<reference evidence="7" key="1">
    <citation type="submission" date="2020-10" db="EMBL/GenBank/DDBJ databases">
        <authorList>
            <person name="Gilroy R."/>
        </authorList>
    </citation>
    <scope>NUCLEOTIDE SEQUENCE</scope>
    <source>
        <strain evidence="7">ChiSxjej2B14-6234</strain>
    </source>
</reference>
<evidence type="ECO:0000256" key="4">
    <source>
        <dbReference type="ARBA" id="ARBA00022989"/>
    </source>
</evidence>
<comment type="caution">
    <text evidence="7">The sequence shown here is derived from an EMBL/GenBank/DDBJ whole genome shotgun (WGS) entry which is preliminary data.</text>
</comment>
<feature type="transmembrane region" description="Helical" evidence="6">
    <location>
        <begin position="90"/>
        <end position="115"/>
    </location>
</feature>
<dbReference type="InterPro" id="IPR051449">
    <property type="entry name" value="ABC-2_transporter_component"/>
</dbReference>
<feature type="transmembrane region" description="Helical" evidence="6">
    <location>
        <begin position="257"/>
        <end position="278"/>
    </location>
</feature>
<keyword evidence="3 6" id="KW-0812">Transmembrane</keyword>
<evidence type="ECO:0000313" key="8">
    <source>
        <dbReference type="Proteomes" id="UP000886887"/>
    </source>
</evidence>
<feature type="transmembrane region" description="Helical" evidence="6">
    <location>
        <begin position="156"/>
        <end position="175"/>
    </location>
</feature>
<feature type="transmembrane region" description="Helical" evidence="6">
    <location>
        <begin position="127"/>
        <end position="149"/>
    </location>
</feature>
<dbReference type="Pfam" id="PF12679">
    <property type="entry name" value="ABC2_membrane_2"/>
    <property type="match status" value="1"/>
</dbReference>
<evidence type="ECO:0000256" key="3">
    <source>
        <dbReference type="ARBA" id="ARBA00022692"/>
    </source>
</evidence>
<comment type="subcellular location">
    <subcellularLocation>
        <location evidence="1">Cell membrane</location>
        <topology evidence="1">Multi-pass membrane protein</topology>
    </subcellularLocation>
</comment>
<accession>A0A9D0ZA73</accession>
<organism evidence="7 8">
    <name type="scientific">Candidatus Onthenecus intestinigallinarum</name>
    <dbReference type="NCBI Taxonomy" id="2840875"/>
    <lineage>
        <taxon>Bacteria</taxon>
        <taxon>Bacillati</taxon>
        <taxon>Bacillota</taxon>
        <taxon>Clostridia</taxon>
        <taxon>Eubacteriales</taxon>
        <taxon>Candidatus Onthenecus</taxon>
    </lineage>
</organism>
<feature type="transmembrane region" description="Helical" evidence="6">
    <location>
        <begin position="47"/>
        <end position="69"/>
    </location>
</feature>